<dbReference type="RefSeq" id="WP_057748841.1">
    <property type="nucleotide sequence ID" value="NZ_LJYG01000081.1"/>
</dbReference>
<keyword evidence="4" id="KW-0456">Lyase</keyword>
<gene>
    <name evidence="6" type="ORF">AOQ71_18355</name>
</gene>
<sequence length="137" mass="14971">MTKPYTGGCACGAIRYSVVGEPMFSNHCQCRDCQRESGTGHGSYATFPRAGVTVTGKAKTWDMTGDSGNVKTRAFCPECGVAVYMTFKAMPDIFTIRAASLDEPTRYKPQAVTYAVRAYDWDPLDSGLTKFERMPPG</sequence>
<evidence type="ECO:0000256" key="2">
    <source>
        <dbReference type="ARBA" id="ARBA00022723"/>
    </source>
</evidence>
<dbReference type="EMBL" id="LJYG01000081">
    <property type="protein sequence ID" value="KRQ11238.1"/>
    <property type="molecule type" value="Genomic_DNA"/>
</dbReference>
<evidence type="ECO:0000313" key="6">
    <source>
        <dbReference type="EMBL" id="KRQ11238.1"/>
    </source>
</evidence>
<keyword evidence="3" id="KW-0862">Zinc</keyword>
<protein>
    <submittedName>
        <fullName evidence="6">Aldehyde-activating protein</fullName>
    </submittedName>
</protein>
<dbReference type="Pfam" id="PF04828">
    <property type="entry name" value="GFA"/>
    <property type="match status" value="1"/>
</dbReference>
<evidence type="ECO:0000256" key="3">
    <source>
        <dbReference type="ARBA" id="ARBA00022833"/>
    </source>
</evidence>
<dbReference type="STRING" id="989370.AOQ71_18355"/>
<dbReference type="InterPro" id="IPR011057">
    <property type="entry name" value="Mss4-like_sf"/>
</dbReference>
<dbReference type="Proteomes" id="UP000051936">
    <property type="component" value="Unassembled WGS sequence"/>
</dbReference>
<evidence type="ECO:0000256" key="1">
    <source>
        <dbReference type="ARBA" id="ARBA00005495"/>
    </source>
</evidence>
<dbReference type="PANTHER" id="PTHR33337">
    <property type="entry name" value="GFA DOMAIN-CONTAINING PROTEIN"/>
    <property type="match status" value="1"/>
</dbReference>
<reference evidence="6 7" key="1">
    <citation type="submission" date="2015-09" db="EMBL/GenBank/DDBJ databases">
        <title>Draft Genome Sequence of Bradyrhizobium manausense Strain BR 3351T, a Novel Symbiotic Nitrogen-Fixing Alphaproteobacterium Isolated from Brazilian Amazon Rain Forest.</title>
        <authorList>
            <person name="De Araujo J.L."/>
            <person name="Zilli J.E."/>
        </authorList>
    </citation>
    <scope>NUCLEOTIDE SEQUENCE [LARGE SCALE GENOMIC DNA]</scope>
    <source>
        <strain evidence="6 7">BR3351</strain>
    </source>
</reference>
<dbReference type="GO" id="GO:0046872">
    <property type="term" value="F:metal ion binding"/>
    <property type="evidence" value="ECO:0007669"/>
    <property type="project" value="UniProtKB-KW"/>
</dbReference>
<name>A0A0R3DN70_9BRAD</name>
<feature type="domain" description="CENP-V/GFA" evidence="5">
    <location>
        <begin position="5"/>
        <end position="125"/>
    </location>
</feature>
<dbReference type="OrthoDB" id="9807246at2"/>
<evidence type="ECO:0000256" key="4">
    <source>
        <dbReference type="ARBA" id="ARBA00023239"/>
    </source>
</evidence>
<keyword evidence="2" id="KW-0479">Metal-binding</keyword>
<dbReference type="AlphaFoldDB" id="A0A0R3DN70"/>
<evidence type="ECO:0000259" key="5">
    <source>
        <dbReference type="PROSITE" id="PS51891"/>
    </source>
</evidence>
<dbReference type="Gene3D" id="3.90.1590.10">
    <property type="entry name" value="glutathione-dependent formaldehyde- activating enzyme (gfa)"/>
    <property type="match status" value="1"/>
</dbReference>
<accession>A0A0R3DN70</accession>
<proteinExistence type="inferred from homology"/>
<evidence type="ECO:0000313" key="7">
    <source>
        <dbReference type="Proteomes" id="UP000051936"/>
    </source>
</evidence>
<dbReference type="PROSITE" id="PS51891">
    <property type="entry name" value="CENP_V_GFA"/>
    <property type="match status" value="1"/>
</dbReference>
<dbReference type="GO" id="GO:0016846">
    <property type="term" value="F:carbon-sulfur lyase activity"/>
    <property type="evidence" value="ECO:0007669"/>
    <property type="project" value="InterPro"/>
</dbReference>
<dbReference type="PANTHER" id="PTHR33337:SF40">
    <property type="entry name" value="CENP-V_GFA DOMAIN-CONTAINING PROTEIN-RELATED"/>
    <property type="match status" value="1"/>
</dbReference>
<dbReference type="SUPFAM" id="SSF51316">
    <property type="entry name" value="Mss4-like"/>
    <property type="match status" value="1"/>
</dbReference>
<organism evidence="6 7">
    <name type="scientific">Bradyrhizobium manausense</name>
    <dbReference type="NCBI Taxonomy" id="989370"/>
    <lineage>
        <taxon>Bacteria</taxon>
        <taxon>Pseudomonadati</taxon>
        <taxon>Pseudomonadota</taxon>
        <taxon>Alphaproteobacteria</taxon>
        <taxon>Hyphomicrobiales</taxon>
        <taxon>Nitrobacteraceae</taxon>
        <taxon>Bradyrhizobium</taxon>
    </lineage>
</organism>
<comment type="similarity">
    <text evidence="1">Belongs to the Gfa family.</text>
</comment>
<comment type="caution">
    <text evidence="6">The sequence shown here is derived from an EMBL/GenBank/DDBJ whole genome shotgun (WGS) entry which is preliminary data.</text>
</comment>
<dbReference type="InterPro" id="IPR006913">
    <property type="entry name" value="CENP-V/GFA"/>
</dbReference>
<keyword evidence="7" id="KW-1185">Reference proteome</keyword>